<gene>
    <name evidence="1" type="ORF">MCY_01098</name>
</gene>
<dbReference type="EMBL" id="AILY01000022">
    <property type="protein sequence ID" value="EJF85537.1"/>
    <property type="molecule type" value="Genomic_DNA"/>
</dbReference>
<accession>J1JLH8</accession>
<name>J1JLH8_9HYPH</name>
<dbReference type="AlphaFoldDB" id="J1JLH8"/>
<dbReference type="HOGENOM" id="CLU_144164_1_0_5"/>
<dbReference type="eggNOG" id="COG1426">
    <property type="taxonomic scope" value="Bacteria"/>
</dbReference>
<keyword evidence="2" id="KW-1185">Reference proteome</keyword>
<dbReference type="PATRIC" id="fig|1094556.3.peg.1254"/>
<sequence length="101" mass="11621">MLTSFGKILRKIRLDRFERLLDMADKVGISVAFLSSVEIDKKSIPVGMEDKIIELYDLDRNMASLLRKEADICRKNFTVKPSDSFGHEAMDMFVKTLENFS</sequence>
<dbReference type="CDD" id="cd00093">
    <property type="entry name" value="HTH_XRE"/>
    <property type="match status" value="1"/>
</dbReference>
<proteinExistence type="predicted"/>
<dbReference type="GO" id="GO:0003677">
    <property type="term" value="F:DNA binding"/>
    <property type="evidence" value="ECO:0007669"/>
    <property type="project" value="InterPro"/>
</dbReference>
<organism evidence="1 2">
    <name type="scientific">Bartonella rattimassiliensis 15908</name>
    <dbReference type="NCBI Taxonomy" id="1094556"/>
    <lineage>
        <taxon>Bacteria</taxon>
        <taxon>Pseudomonadati</taxon>
        <taxon>Pseudomonadota</taxon>
        <taxon>Alphaproteobacteria</taxon>
        <taxon>Hyphomicrobiales</taxon>
        <taxon>Bartonellaceae</taxon>
        <taxon>Bartonella</taxon>
    </lineage>
</organism>
<evidence type="ECO:0008006" key="3">
    <source>
        <dbReference type="Google" id="ProtNLM"/>
    </source>
</evidence>
<dbReference type="SUPFAM" id="SSF47413">
    <property type="entry name" value="lambda repressor-like DNA-binding domains"/>
    <property type="match status" value="1"/>
</dbReference>
<dbReference type="Proteomes" id="UP000001077">
    <property type="component" value="Unassembled WGS sequence"/>
</dbReference>
<comment type="caution">
    <text evidence="1">The sequence shown here is derived from an EMBL/GenBank/DDBJ whole genome shotgun (WGS) entry which is preliminary data.</text>
</comment>
<dbReference type="InterPro" id="IPR010982">
    <property type="entry name" value="Lambda_DNA-bd_dom_sf"/>
</dbReference>
<reference evidence="1 2" key="1">
    <citation type="submission" date="2012-03" db="EMBL/GenBank/DDBJ databases">
        <title>The Genome Sequence of Bartonella rattimassiliensis 15908.</title>
        <authorList>
            <consortium name="The Broad Institute Genome Sequencing Platform"/>
            <consortium name="The Broad Institute Genome Sequencing Center for Infectious Disease"/>
            <person name="Feldgarden M."/>
            <person name="Kirby J."/>
            <person name="Kosoy M."/>
            <person name="Birtles R."/>
            <person name="Probert W.S."/>
            <person name="Chiaraviglio L."/>
            <person name="Young S.K."/>
            <person name="Zeng Q."/>
            <person name="Gargeya S."/>
            <person name="Fitzgerald M."/>
            <person name="Haas B."/>
            <person name="Abouelleil A."/>
            <person name="Alvarado L."/>
            <person name="Arachchi H.M."/>
            <person name="Berlin A."/>
            <person name="Chapman S.B."/>
            <person name="Gearin G."/>
            <person name="Goldberg J."/>
            <person name="Griggs A."/>
            <person name="Gujja S."/>
            <person name="Hansen M."/>
            <person name="Heiman D."/>
            <person name="Howarth C."/>
            <person name="Larimer J."/>
            <person name="Lui A."/>
            <person name="MacDonald P.J.P."/>
            <person name="McCowen C."/>
            <person name="Montmayeur A."/>
            <person name="Murphy C."/>
            <person name="Neiman D."/>
            <person name="Pearson M."/>
            <person name="Priest M."/>
            <person name="Roberts A."/>
            <person name="Saif S."/>
            <person name="Shea T."/>
            <person name="Sisk P."/>
            <person name="Stolte C."/>
            <person name="Sykes S."/>
            <person name="Wortman J."/>
            <person name="Nusbaum C."/>
            <person name="Birren B."/>
        </authorList>
    </citation>
    <scope>NUCLEOTIDE SEQUENCE [LARGE SCALE GENOMIC DNA]</scope>
    <source>
        <strain evidence="1 2">15908</strain>
    </source>
</reference>
<dbReference type="InterPro" id="IPR001387">
    <property type="entry name" value="Cro/C1-type_HTH"/>
</dbReference>
<evidence type="ECO:0000313" key="2">
    <source>
        <dbReference type="Proteomes" id="UP000001077"/>
    </source>
</evidence>
<protein>
    <recommendedName>
        <fullName evidence="3">HTH cro/C1-type domain-containing protein</fullName>
    </recommendedName>
</protein>
<dbReference type="OrthoDB" id="7859580at2"/>
<evidence type="ECO:0000313" key="1">
    <source>
        <dbReference type="EMBL" id="EJF85537.1"/>
    </source>
</evidence>
<dbReference type="Gene3D" id="1.10.260.40">
    <property type="entry name" value="lambda repressor-like DNA-binding domains"/>
    <property type="match status" value="1"/>
</dbReference>